<proteinExistence type="predicted"/>
<dbReference type="VEuPathDB" id="AmoebaDB:ACA1_365080"/>
<feature type="compositionally biased region" description="Low complexity" evidence="1">
    <location>
        <begin position="589"/>
        <end position="607"/>
    </location>
</feature>
<dbReference type="EMBL" id="KB008073">
    <property type="protein sequence ID" value="ELR13960.1"/>
    <property type="molecule type" value="Genomic_DNA"/>
</dbReference>
<feature type="compositionally biased region" description="Low complexity" evidence="1">
    <location>
        <begin position="484"/>
        <end position="494"/>
    </location>
</feature>
<feature type="compositionally biased region" description="Polar residues" evidence="1">
    <location>
        <begin position="777"/>
        <end position="788"/>
    </location>
</feature>
<feature type="region of interest" description="Disordered" evidence="1">
    <location>
        <begin position="777"/>
        <end position="801"/>
    </location>
</feature>
<evidence type="ECO:0000313" key="2">
    <source>
        <dbReference type="EMBL" id="ELR13960.1"/>
    </source>
</evidence>
<evidence type="ECO:0000313" key="3">
    <source>
        <dbReference type="Proteomes" id="UP000011083"/>
    </source>
</evidence>
<dbReference type="KEGG" id="acan:ACA1_365080"/>
<name>L8GLK6_ACACF</name>
<dbReference type="GeneID" id="14914595"/>
<feature type="region of interest" description="Disordered" evidence="1">
    <location>
        <begin position="589"/>
        <end position="620"/>
    </location>
</feature>
<feature type="region of interest" description="Disordered" evidence="1">
    <location>
        <begin position="484"/>
        <end position="516"/>
    </location>
</feature>
<dbReference type="RefSeq" id="XP_004335973.1">
    <property type="nucleotide sequence ID" value="XM_004335925.1"/>
</dbReference>
<sequence length="801" mass="85964">MNGLASPSSDALRSLSVVSELQFLWRCFASATVPSEKRRYLVQFLNQFVSEFADTESDLVELRFGGTRLVARDLVWHFISHISELCQAGGEASTPLGEASKARPSKCLHIHSAPSSSHSHAPAALIFEYLSGLSREGEGFYLLWTLEILAKNVSNARIANGLATTLVAILVRLLELPADFLLRREARAHYPHVPAFYAFHFPLVSQLFAVDDIPTCLAFLDTMASPSSSSSPSSPPSSSSSLSSASSVGGVGGAYGLGGMPDIPANAMLASLCYHMLSVLSHLFKYPGTLKELVQYKKLSAFVGLFKPLSAGTERRKSNKQKATADLYGSGRSGALKTANSKAESVGYALDAFGIFAVQRQLIRTMASLFITSSRKKKSIELIHQQRVLQQLLSNLYKYGDRLSTTTCLELCQLIVFALRSSFALSSSLLDDFIGDGGYQILTHNLIVTSKKGSREEIAKFIGLVTHLLFIGDRNVLFSPPAASASSSSSSSSADYAQPTRGHGKQHSTRSDPDEENKRLLAQKVIGDEASGNWRNLDSCKILFNALVSCGSTEVKTDLLRTLQVILSLRVTLPIGQSAMAQMLASSSPSATSSASTTTAADQPSAPGASRPPLSSQGSGGYGQALLGGASAGAGRSASGVAQQFVTVTGYQLLQKRFEPFRTLFLQYDTLTLHNQRMVLGMMDDVLRGSDLLTSELKSYCGLLQGKRPSTILLVANHLISLIQRGKIRRTVLKSVGIVPILLEYLANPLHLYCASALIGNDERQLCLELLQPPAAGTNTHASSSRSGHTAKKPSMSSKGG</sequence>
<organism evidence="2 3">
    <name type="scientific">Acanthamoeba castellanii (strain ATCC 30010 / Neff)</name>
    <dbReference type="NCBI Taxonomy" id="1257118"/>
    <lineage>
        <taxon>Eukaryota</taxon>
        <taxon>Amoebozoa</taxon>
        <taxon>Discosea</taxon>
        <taxon>Longamoebia</taxon>
        <taxon>Centramoebida</taxon>
        <taxon>Acanthamoebidae</taxon>
        <taxon>Acanthamoeba</taxon>
    </lineage>
</organism>
<evidence type="ECO:0000256" key="1">
    <source>
        <dbReference type="SAM" id="MobiDB-lite"/>
    </source>
</evidence>
<gene>
    <name evidence="2" type="ORF">ACA1_365080</name>
</gene>
<keyword evidence="3" id="KW-1185">Reference proteome</keyword>
<reference evidence="2 3" key="1">
    <citation type="journal article" date="2013" name="Genome Biol.">
        <title>Genome of Acanthamoeba castellanii highlights extensive lateral gene transfer and early evolution of tyrosine kinase signaling.</title>
        <authorList>
            <person name="Clarke M."/>
            <person name="Lohan A.J."/>
            <person name="Liu B."/>
            <person name="Lagkouvardos I."/>
            <person name="Roy S."/>
            <person name="Zafar N."/>
            <person name="Bertelli C."/>
            <person name="Schilde C."/>
            <person name="Kianianmomeni A."/>
            <person name="Burglin T.R."/>
            <person name="Frech C."/>
            <person name="Turcotte B."/>
            <person name="Kopec K.O."/>
            <person name="Synnott J.M."/>
            <person name="Choo C."/>
            <person name="Paponov I."/>
            <person name="Finkler A."/>
            <person name="Soon Heng Tan C."/>
            <person name="Hutchins A.P."/>
            <person name="Weinmeier T."/>
            <person name="Rattei T."/>
            <person name="Chu J.S."/>
            <person name="Gimenez G."/>
            <person name="Irimia M."/>
            <person name="Rigden D.J."/>
            <person name="Fitzpatrick D.A."/>
            <person name="Lorenzo-Morales J."/>
            <person name="Bateman A."/>
            <person name="Chiu C.H."/>
            <person name="Tang P."/>
            <person name="Hegemann P."/>
            <person name="Fromm H."/>
            <person name="Raoult D."/>
            <person name="Greub G."/>
            <person name="Miranda-Saavedra D."/>
            <person name="Chen N."/>
            <person name="Nash P."/>
            <person name="Ginger M.L."/>
            <person name="Horn M."/>
            <person name="Schaap P."/>
            <person name="Caler L."/>
            <person name="Loftus B."/>
        </authorList>
    </citation>
    <scope>NUCLEOTIDE SEQUENCE [LARGE SCALE GENOMIC DNA]</scope>
    <source>
        <strain evidence="2 3">Neff</strain>
    </source>
</reference>
<dbReference type="AlphaFoldDB" id="L8GLK6"/>
<accession>L8GLK6</accession>
<protein>
    <submittedName>
        <fullName evidence="2">Uncharacterized protein</fullName>
    </submittedName>
</protein>
<dbReference type="Proteomes" id="UP000011083">
    <property type="component" value="Unassembled WGS sequence"/>
</dbReference>